<name>A0A6C0EC66_9ZZZZ</name>
<dbReference type="AlphaFoldDB" id="A0A6C0EC66"/>
<dbReference type="EMBL" id="MN739777">
    <property type="protein sequence ID" value="QHT25983.1"/>
    <property type="molecule type" value="Genomic_DNA"/>
</dbReference>
<organism evidence="1">
    <name type="scientific">viral metagenome</name>
    <dbReference type="NCBI Taxonomy" id="1070528"/>
    <lineage>
        <taxon>unclassified sequences</taxon>
        <taxon>metagenomes</taxon>
        <taxon>organismal metagenomes</taxon>
    </lineage>
</organism>
<proteinExistence type="predicted"/>
<protein>
    <submittedName>
        <fullName evidence="1">Uncharacterized protein</fullName>
    </submittedName>
</protein>
<evidence type="ECO:0000313" key="1">
    <source>
        <dbReference type="EMBL" id="QHT25983.1"/>
    </source>
</evidence>
<sequence>MKCFTWFVGRKSRKIHDKLMKFTDKNVLFSRVEVSDNKKTKVIVGCLSAHSKDIEDKLRKYFKDDNVELSVQVVNNRSV</sequence>
<reference evidence="1" key="1">
    <citation type="journal article" date="2020" name="Nature">
        <title>Giant virus diversity and host interactions through global metagenomics.</title>
        <authorList>
            <person name="Schulz F."/>
            <person name="Roux S."/>
            <person name="Paez-Espino D."/>
            <person name="Jungbluth S."/>
            <person name="Walsh D.A."/>
            <person name="Denef V.J."/>
            <person name="McMahon K.D."/>
            <person name="Konstantinidis K.T."/>
            <person name="Eloe-Fadrosh E.A."/>
            <person name="Kyrpides N.C."/>
            <person name="Woyke T."/>
        </authorList>
    </citation>
    <scope>NUCLEOTIDE SEQUENCE</scope>
    <source>
        <strain evidence="1">GVMAG-M-3300023179-27</strain>
    </source>
</reference>
<accession>A0A6C0EC66</accession>